<keyword evidence="3" id="KW-0808">Transferase</keyword>
<dbReference type="Gene3D" id="3.40.50.1820">
    <property type="entry name" value="alpha/beta hydrolase"/>
    <property type="match status" value="1"/>
</dbReference>
<dbReference type="SUPFAM" id="SSF53474">
    <property type="entry name" value="alpha/beta-Hydrolases"/>
    <property type="match status" value="1"/>
</dbReference>
<dbReference type="AlphaFoldDB" id="A0A510HIB4"/>
<evidence type="ECO:0000256" key="1">
    <source>
        <dbReference type="ARBA" id="ARBA00004683"/>
    </source>
</evidence>
<evidence type="ECO:0000313" key="9">
    <source>
        <dbReference type="Proteomes" id="UP000318065"/>
    </source>
</evidence>
<dbReference type="NCBIfam" id="TIGR01836">
    <property type="entry name" value="PHA_synth_III_C"/>
    <property type="match status" value="1"/>
</dbReference>
<keyword evidence="5" id="KW-0012">Acyltransferase</keyword>
<organism evidence="8 9">
    <name type="scientific">Rubrobacter xylanophilus</name>
    <dbReference type="NCBI Taxonomy" id="49319"/>
    <lineage>
        <taxon>Bacteria</taxon>
        <taxon>Bacillati</taxon>
        <taxon>Actinomycetota</taxon>
        <taxon>Rubrobacteria</taxon>
        <taxon>Rubrobacterales</taxon>
        <taxon>Rubrobacteraceae</taxon>
        <taxon>Rubrobacter</taxon>
    </lineage>
</organism>
<dbReference type="UniPathway" id="UPA00917"/>
<gene>
    <name evidence="8" type="primary">phaC</name>
    <name evidence="8" type="ORF">RxyAA322_15900</name>
</gene>
<evidence type="ECO:0000256" key="3">
    <source>
        <dbReference type="ARBA" id="ARBA00022679"/>
    </source>
</evidence>
<dbReference type="InterPro" id="IPR010125">
    <property type="entry name" value="PHA_synth_III_C"/>
</dbReference>
<evidence type="ECO:0000256" key="5">
    <source>
        <dbReference type="ARBA" id="ARBA00023315"/>
    </source>
</evidence>
<reference evidence="8" key="1">
    <citation type="journal article" date="2019" name="Microbiol. Resour. Announc.">
        <title>Complete Genome Sequence of Rubrobacter xylanophilus Strain AA3-22, Isolated from Arima Onsen in Japan.</title>
        <authorList>
            <person name="Tomariguchi N."/>
            <person name="Miyazaki K."/>
        </authorList>
    </citation>
    <scope>NUCLEOTIDE SEQUENCE [LARGE SCALE GENOMIC DNA]</scope>
    <source>
        <strain evidence="8">AA3-22</strain>
    </source>
</reference>
<accession>A0A510HIB4</accession>
<evidence type="ECO:0000256" key="6">
    <source>
        <dbReference type="ARBA" id="ARBA00033356"/>
    </source>
</evidence>
<dbReference type="Pfam" id="PF00561">
    <property type="entry name" value="Abhydrolase_1"/>
    <property type="match status" value="1"/>
</dbReference>
<name>A0A510HIB4_9ACTN</name>
<evidence type="ECO:0000256" key="4">
    <source>
        <dbReference type="ARBA" id="ARBA00022752"/>
    </source>
</evidence>
<dbReference type="EMBL" id="AP019791">
    <property type="protein sequence ID" value="BBL79736.1"/>
    <property type="molecule type" value="Genomic_DNA"/>
</dbReference>
<dbReference type="GO" id="GO:0016746">
    <property type="term" value="F:acyltransferase activity"/>
    <property type="evidence" value="ECO:0007669"/>
    <property type="project" value="UniProtKB-KW"/>
</dbReference>
<feature type="domain" description="AB hydrolase-1" evidence="7">
    <location>
        <begin position="85"/>
        <end position="338"/>
    </location>
</feature>
<keyword evidence="4" id="KW-0583">PHB biosynthesis</keyword>
<dbReference type="InterPro" id="IPR051321">
    <property type="entry name" value="PHA/PHB_synthase"/>
</dbReference>
<dbReference type="InterPro" id="IPR000073">
    <property type="entry name" value="AB_hydrolase_1"/>
</dbReference>
<comment type="pathway">
    <text evidence="1">Biopolymer metabolism; poly-(R)-3-hydroxybutanoate biosynthesis.</text>
</comment>
<evidence type="ECO:0000259" key="7">
    <source>
        <dbReference type="Pfam" id="PF00561"/>
    </source>
</evidence>
<dbReference type="PANTHER" id="PTHR36837:SF2">
    <property type="entry name" value="POLY(3-HYDROXYALKANOATE) POLYMERASE SUBUNIT PHAC"/>
    <property type="match status" value="1"/>
</dbReference>
<protein>
    <recommendedName>
        <fullName evidence="2">Poly(3-hydroxyalkanoate) polymerase subunit PhaC</fullName>
    </recommendedName>
    <alternativeName>
        <fullName evidence="6">PHB synthase subunit PhaC</fullName>
    </alternativeName>
</protein>
<keyword evidence="9" id="KW-1185">Reference proteome</keyword>
<evidence type="ECO:0000313" key="8">
    <source>
        <dbReference type="EMBL" id="BBL79736.1"/>
    </source>
</evidence>
<dbReference type="PANTHER" id="PTHR36837">
    <property type="entry name" value="POLY(3-HYDROXYALKANOATE) POLYMERASE SUBUNIT PHAC"/>
    <property type="match status" value="1"/>
</dbReference>
<dbReference type="GO" id="GO:0042619">
    <property type="term" value="P:poly-hydroxybutyrate biosynthetic process"/>
    <property type="evidence" value="ECO:0007669"/>
    <property type="project" value="UniProtKB-KW"/>
</dbReference>
<sequence length="358" mass="40548">MAENTGAGGAAASGFEELLDKYRRGMSIIVEGARIDTGQTPKEVVWTKNKAKLYRYEPYREKKHRTPILIVYALINRPYVLDLIPGNSFIEYLVGEGFDVYMLDWGIPGDEDAEMSFEHYVLDYLPRAARKVMRTSRTEDYTLFGYCMGGTMSAMYAALFPERMRNLILLTAPIAFPKEHLGLYALFTDSKYLDPGIMADAFGCIPGEIIDTGNRMLRPVTNYVGTYVNMWERIFEDKPMETWLAMNKWVNDGPPFPGAAFKQWITEFYQQNRLVKGEIRLRGRRVDLSNIRCPLLSVAGKKDHICTVPQAEAIMDLVSSEDKEFFVLDAGHVGLMTGRGAKKGLWPKVSGWLAERSG</sequence>
<dbReference type="Proteomes" id="UP000318065">
    <property type="component" value="Chromosome"/>
</dbReference>
<evidence type="ECO:0000256" key="2">
    <source>
        <dbReference type="ARBA" id="ARBA00019065"/>
    </source>
</evidence>
<dbReference type="RefSeq" id="WP_143527769.1">
    <property type="nucleotide sequence ID" value="NZ_AP019791.1"/>
</dbReference>
<dbReference type="InterPro" id="IPR029058">
    <property type="entry name" value="AB_hydrolase_fold"/>
</dbReference>
<dbReference type="OrthoDB" id="7208816at2"/>
<proteinExistence type="predicted"/>